<feature type="transmembrane region" description="Helical" evidence="1">
    <location>
        <begin position="27"/>
        <end position="48"/>
    </location>
</feature>
<name>A0A813GED6_POLGL</name>
<sequence length="388" mass="43503">MRKIRYTSACPGGYPYLDFKAKADAPYMPLCATVIFCCLVAALAMQLVCLRGPDSWEGRFGNEVLLVMGLCSAACILQLNFRRPGQQSVVQATSEMFMNNVMLPDYVDLWLERSRRNSCEVAFLWLLSVFKETAIVLWTSAEIHLGKVVIHMAIFATVATTFSAVSLYFLVVCSAQAAMVDHYSAKAADLSQDYRVLRHRWDQIQAILRRSARCLTPCLMIVTLTPVIVVVTSTLELIMDNESDSKRIVLELFPKTFGLLGIIRVLAQIGEVTGNCDRLPVFLNSLLLGDGFDQEASHLIHFIERSKAGFYAFDAKVDYTVMSKVTYVFSGGLLALLARAVQLRRPNNNNNNGMEIVLRFKRAARAWASTWYGITIELCFELFELSPL</sequence>
<keyword evidence="1" id="KW-0812">Transmembrane</keyword>
<evidence type="ECO:0000313" key="3">
    <source>
        <dbReference type="Proteomes" id="UP000654075"/>
    </source>
</evidence>
<keyword evidence="1" id="KW-1133">Transmembrane helix</keyword>
<reference evidence="2" key="1">
    <citation type="submission" date="2021-02" db="EMBL/GenBank/DDBJ databases">
        <authorList>
            <person name="Dougan E. K."/>
            <person name="Rhodes N."/>
            <person name="Thang M."/>
            <person name="Chan C."/>
        </authorList>
    </citation>
    <scope>NUCLEOTIDE SEQUENCE</scope>
</reference>
<keyword evidence="3" id="KW-1185">Reference proteome</keyword>
<organism evidence="2 3">
    <name type="scientific">Polarella glacialis</name>
    <name type="common">Dinoflagellate</name>
    <dbReference type="NCBI Taxonomy" id="89957"/>
    <lineage>
        <taxon>Eukaryota</taxon>
        <taxon>Sar</taxon>
        <taxon>Alveolata</taxon>
        <taxon>Dinophyceae</taxon>
        <taxon>Suessiales</taxon>
        <taxon>Suessiaceae</taxon>
        <taxon>Polarella</taxon>
    </lineage>
</organism>
<gene>
    <name evidence="2" type="ORF">PGLA1383_LOCUS40675</name>
</gene>
<proteinExistence type="predicted"/>
<feature type="transmembrane region" description="Helical" evidence="1">
    <location>
        <begin position="218"/>
        <end position="239"/>
    </location>
</feature>
<dbReference type="Proteomes" id="UP000654075">
    <property type="component" value="Unassembled WGS sequence"/>
</dbReference>
<protein>
    <recommendedName>
        <fullName evidence="4">Gustatory receptor</fullName>
    </recommendedName>
</protein>
<evidence type="ECO:0000256" key="1">
    <source>
        <dbReference type="SAM" id="Phobius"/>
    </source>
</evidence>
<feature type="transmembrane region" description="Helical" evidence="1">
    <location>
        <begin position="150"/>
        <end position="171"/>
    </location>
</feature>
<feature type="transmembrane region" description="Helical" evidence="1">
    <location>
        <begin position="121"/>
        <end position="138"/>
    </location>
</feature>
<dbReference type="AlphaFoldDB" id="A0A813GED6"/>
<comment type="caution">
    <text evidence="2">The sequence shown here is derived from an EMBL/GenBank/DDBJ whole genome shotgun (WGS) entry which is preliminary data.</text>
</comment>
<accession>A0A813GED6</accession>
<feature type="transmembrane region" description="Helical" evidence="1">
    <location>
        <begin position="60"/>
        <end position="81"/>
    </location>
</feature>
<dbReference type="EMBL" id="CAJNNV010028163">
    <property type="protein sequence ID" value="CAE8623408.1"/>
    <property type="molecule type" value="Genomic_DNA"/>
</dbReference>
<evidence type="ECO:0008006" key="4">
    <source>
        <dbReference type="Google" id="ProtNLM"/>
    </source>
</evidence>
<evidence type="ECO:0000313" key="2">
    <source>
        <dbReference type="EMBL" id="CAE8623408.1"/>
    </source>
</evidence>
<keyword evidence="1" id="KW-0472">Membrane</keyword>